<dbReference type="WBParaSite" id="ES5_v2.g8893.t1">
    <property type="protein sequence ID" value="ES5_v2.g8893.t1"/>
    <property type="gene ID" value="ES5_v2.g8893"/>
</dbReference>
<accession>A0AC34GW93</accession>
<name>A0AC34GW93_9BILA</name>
<sequence>MRGRSAVRICQENGNWSTPEMYCKLPICLITEATIENGKLEISNAEYIIADTNVTVKCLDGYAINGSNIASCNVEGHWNKPLPKCEFLNCSHFDCGNGIARKVEGYNACRCECQYGYWQNYNESGPCVDIDECAMNYSLCSYGTMCVNGLGNYSCDLDTPNETFAIYNYLEMLNKEFPEQLFVSPDITVVRKRCTEVNLYNAILQPIRSLRLVGEILEIYCIDSQILNVIECQSNSFWNVTPSCPVMKAPACTLPLIEGLILTPQQDSYTLGQHVQFSCQDDNYIFIGPSSTVCTLFNNDIAGFIATPICQ</sequence>
<dbReference type="Proteomes" id="UP000887579">
    <property type="component" value="Unplaced"/>
</dbReference>
<proteinExistence type="predicted"/>
<reference evidence="2" key="1">
    <citation type="submission" date="2022-11" db="UniProtKB">
        <authorList>
            <consortium name="WormBaseParasite"/>
        </authorList>
    </citation>
    <scope>IDENTIFICATION</scope>
</reference>
<evidence type="ECO:0000313" key="2">
    <source>
        <dbReference type="WBParaSite" id="ES5_v2.g8893.t1"/>
    </source>
</evidence>
<evidence type="ECO:0000313" key="1">
    <source>
        <dbReference type="Proteomes" id="UP000887579"/>
    </source>
</evidence>
<protein>
    <submittedName>
        <fullName evidence="2">Sushi domain-containing protein</fullName>
    </submittedName>
</protein>
<organism evidence="1 2">
    <name type="scientific">Panagrolaimus sp. ES5</name>
    <dbReference type="NCBI Taxonomy" id="591445"/>
    <lineage>
        <taxon>Eukaryota</taxon>
        <taxon>Metazoa</taxon>
        <taxon>Ecdysozoa</taxon>
        <taxon>Nematoda</taxon>
        <taxon>Chromadorea</taxon>
        <taxon>Rhabditida</taxon>
        <taxon>Tylenchina</taxon>
        <taxon>Panagrolaimomorpha</taxon>
        <taxon>Panagrolaimoidea</taxon>
        <taxon>Panagrolaimidae</taxon>
        <taxon>Panagrolaimus</taxon>
    </lineage>
</organism>